<organism evidence="3 4">
    <name type="scientific">Gymnopilus dilepis</name>
    <dbReference type="NCBI Taxonomy" id="231916"/>
    <lineage>
        <taxon>Eukaryota</taxon>
        <taxon>Fungi</taxon>
        <taxon>Dikarya</taxon>
        <taxon>Basidiomycota</taxon>
        <taxon>Agaricomycotina</taxon>
        <taxon>Agaricomycetes</taxon>
        <taxon>Agaricomycetidae</taxon>
        <taxon>Agaricales</taxon>
        <taxon>Agaricineae</taxon>
        <taxon>Hymenogastraceae</taxon>
        <taxon>Gymnopilus</taxon>
    </lineage>
</organism>
<accession>A0A409X654</accession>
<keyword evidence="2" id="KW-0812">Transmembrane</keyword>
<proteinExistence type="predicted"/>
<feature type="transmembrane region" description="Helical" evidence="2">
    <location>
        <begin position="61"/>
        <end position="80"/>
    </location>
</feature>
<dbReference type="EMBL" id="NHYE01004112">
    <property type="protein sequence ID" value="PPQ86259.1"/>
    <property type="molecule type" value="Genomic_DNA"/>
</dbReference>
<protein>
    <submittedName>
        <fullName evidence="3">Uncharacterized protein</fullName>
    </submittedName>
</protein>
<keyword evidence="2" id="KW-0472">Membrane</keyword>
<comment type="caution">
    <text evidence="3">The sequence shown here is derived from an EMBL/GenBank/DDBJ whole genome shotgun (WGS) entry which is preliminary data.</text>
</comment>
<dbReference type="AlphaFoldDB" id="A0A409X654"/>
<evidence type="ECO:0000256" key="1">
    <source>
        <dbReference type="SAM" id="MobiDB-lite"/>
    </source>
</evidence>
<evidence type="ECO:0000313" key="4">
    <source>
        <dbReference type="Proteomes" id="UP000284706"/>
    </source>
</evidence>
<keyword evidence="2" id="KW-1133">Transmembrane helix</keyword>
<dbReference type="Proteomes" id="UP000284706">
    <property type="component" value="Unassembled WGS sequence"/>
</dbReference>
<dbReference type="InParanoid" id="A0A409X654"/>
<sequence>MHCQPTGVHDYRGRQRQRQAVEERRRRRRDEKGEGWWRYIGNRRGTHGVGGPTGADKGVRAVTACMPLFFLFLFISHILLTNFVSFSLDLTIPLPWCRLYPPRREIARWGWIFPFLSTTPPPISLA</sequence>
<name>A0A409X654_9AGAR</name>
<evidence type="ECO:0000256" key="2">
    <source>
        <dbReference type="SAM" id="Phobius"/>
    </source>
</evidence>
<feature type="region of interest" description="Disordered" evidence="1">
    <location>
        <begin position="1"/>
        <end position="31"/>
    </location>
</feature>
<feature type="compositionally biased region" description="Basic and acidic residues" evidence="1">
    <location>
        <begin position="9"/>
        <end position="31"/>
    </location>
</feature>
<evidence type="ECO:0000313" key="3">
    <source>
        <dbReference type="EMBL" id="PPQ86259.1"/>
    </source>
</evidence>
<keyword evidence="4" id="KW-1185">Reference proteome</keyword>
<reference evidence="3 4" key="1">
    <citation type="journal article" date="2018" name="Evol. Lett.">
        <title>Horizontal gene cluster transfer increased hallucinogenic mushroom diversity.</title>
        <authorList>
            <person name="Reynolds H.T."/>
            <person name="Vijayakumar V."/>
            <person name="Gluck-Thaler E."/>
            <person name="Korotkin H.B."/>
            <person name="Matheny P.B."/>
            <person name="Slot J.C."/>
        </authorList>
    </citation>
    <scope>NUCLEOTIDE SEQUENCE [LARGE SCALE GENOMIC DNA]</scope>
    <source>
        <strain evidence="3 4">SRW20</strain>
    </source>
</reference>
<gene>
    <name evidence="3" type="ORF">CVT26_007744</name>
</gene>